<keyword evidence="2" id="KW-0813">Transport</keyword>
<evidence type="ECO:0000313" key="12">
    <source>
        <dbReference type="Proteomes" id="UP000775627"/>
    </source>
</evidence>
<evidence type="ECO:0000256" key="2">
    <source>
        <dbReference type="ARBA" id="ARBA00022448"/>
    </source>
</evidence>
<evidence type="ECO:0000256" key="3">
    <source>
        <dbReference type="ARBA" id="ARBA00022475"/>
    </source>
</evidence>
<dbReference type="InterPro" id="IPR036259">
    <property type="entry name" value="MFS_trans_sf"/>
</dbReference>
<dbReference type="SUPFAM" id="SSF103473">
    <property type="entry name" value="MFS general substrate transporter"/>
    <property type="match status" value="1"/>
</dbReference>
<dbReference type="EMBL" id="NTXF01000009">
    <property type="protein sequence ID" value="PEX50853.1"/>
    <property type="molecule type" value="Genomic_DNA"/>
</dbReference>
<reference evidence="9" key="3">
    <citation type="journal article" date="2021" name="J. Invertebr. Pathol.">
        <title>Molecular characterization of a Bacillus thuringiensis strain from Argentina, toxic against Lepidoptera and Coleoptera, based on its whole-genome and Cry protein analysis.</title>
        <authorList>
            <person name="Nicolas Lazarte J."/>
            <person name="Pia Valacco M."/>
            <person name="Moreno S."/>
            <person name="Salerno G.L."/>
            <person name="Beron C.M."/>
        </authorList>
    </citation>
    <scope>NUCLEOTIDE SEQUENCE</scope>
    <source>
        <strain evidence="9">FCC7</strain>
    </source>
</reference>
<dbReference type="PROSITE" id="PS50850">
    <property type="entry name" value="MFS"/>
    <property type="match status" value="1"/>
</dbReference>
<feature type="transmembrane region" description="Helical" evidence="7">
    <location>
        <begin position="164"/>
        <end position="183"/>
    </location>
</feature>
<reference evidence="9" key="2">
    <citation type="submission" date="2019-07" db="EMBL/GenBank/DDBJ databases">
        <authorList>
            <person name="Lazarte J.N."/>
            <person name="Poliero A."/>
            <person name="Beron C."/>
        </authorList>
    </citation>
    <scope>NUCLEOTIDE SEQUENCE</scope>
    <source>
        <strain evidence="9">FCC7</strain>
    </source>
</reference>
<evidence type="ECO:0000313" key="9">
    <source>
        <dbReference type="EMBL" id="MBN9901730.1"/>
    </source>
</evidence>
<proteinExistence type="predicted"/>
<name>A0AAW4I0X8_BACTU</name>
<dbReference type="GO" id="GO:0005886">
    <property type="term" value="C:plasma membrane"/>
    <property type="evidence" value="ECO:0007669"/>
    <property type="project" value="UniProtKB-SubCell"/>
</dbReference>
<evidence type="ECO:0000313" key="11">
    <source>
        <dbReference type="Proteomes" id="UP000220502"/>
    </source>
</evidence>
<keyword evidence="3" id="KW-1003">Cell membrane</keyword>
<sequence>MNILHLPLTIQIRVWGSFINRISSSAILPFIALYLTQEISKQFAGTFLGAIVLVIFISNIISGYICDRFGRKRVLNIFSFFESFFILILLISVYLHNINLFLIGYSFYILCATFKRPALTALVQDAVTKENKKLVYRLDYWLTNLSLAIGATMGGLLYKDHKILLFAILFVTSVLLTALYIIFIKESKKGKYKIIHKNPILDFYHNYKEVVRDKRYVMLVLGGAFILSAELSTSSYVAVRLSENFTPINIQGVSIDGIRMFSIINLINTSLVIFFTFLIGYIVEISNTRKIFIFGLFIYTLGYTTLMFANVFLLIIISIIIATVGELIFHPIKNSEQLDFVPKNKRGSYASFSSIGYTLSDSIAKAVLLCSAFLNPLVISLFMFIVMCTGSILLVKSIFDFSRYPTYNSKNTEDQSKPIFK</sequence>
<evidence type="ECO:0000259" key="8">
    <source>
        <dbReference type="PROSITE" id="PS50850"/>
    </source>
</evidence>
<feature type="transmembrane region" description="Helical" evidence="7">
    <location>
        <begin position="74"/>
        <end position="94"/>
    </location>
</feature>
<evidence type="ECO:0000256" key="6">
    <source>
        <dbReference type="ARBA" id="ARBA00023136"/>
    </source>
</evidence>
<keyword evidence="4 7" id="KW-0812">Transmembrane</keyword>
<dbReference type="Proteomes" id="UP000775627">
    <property type="component" value="Unassembled WGS sequence"/>
</dbReference>
<feature type="transmembrane region" description="Helical" evidence="7">
    <location>
        <begin position="100"/>
        <end position="119"/>
    </location>
</feature>
<feature type="transmembrane region" description="Helical" evidence="7">
    <location>
        <begin position="216"/>
        <end position="238"/>
    </location>
</feature>
<evidence type="ECO:0000313" key="10">
    <source>
        <dbReference type="EMBL" id="PEX50853.1"/>
    </source>
</evidence>
<dbReference type="EMBL" id="VIXF01000014">
    <property type="protein sequence ID" value="MBN9901730.1"/>
    <property type="molecule type" value="Genomic_DNA"/>
</dbReference>
<dbReference type="PANTHER" id="PTHR23517:SF3">
    <property type="entry name" value="INTEGRAL MEMBRANE TRANSPORT PROTEIN"/>
    <property type="match status" value="1"/>
</dbReference>
<feature type="transmembrane region" description="Helical" evidence="7">
    <location>
        <begin position="140"/>
        <end position="158"/>
    </location>
</feature>
<feature type="transmembrane region" description="Helical" evidence="7">
    <location>
        <begin position="258"/>
        <end position="279"/>
    </location>
</feature>
<evidence type="ECO:0000256" key="4">
    <source>
        <dbReference type="ARBA" id="ARBA00022692"/>
    </source>
</evidence>
<dbReference type="AlphaFoldDB" id="A0AAW4I0X8"/>
<evidence type="ECO:0000256" key="1">
    <source>
        <dbReference type="ARBA" id="ARBA00004651"/>
    </source>
</evidence>
<dbReference type="PANTHER" id="PTHR23517">
    <property type="entry name" value="RESISTANCE PROTEIN MDTM, PUTATIVE-RELATED-RELATED"/>
    <property type="match status" value="1"/>
</dbReference>
<evidence type="ECO:0000256" key="7">
    <source>
        <dbReference type="SAM" id="Phobius"/>
    </source>
</evidence>
<keyword evidence="5 7" id="KW-1133">Transmembrane helix</keyword>
<feature type="transmembrane region" description="Helical" evidence="7">
    <location>
        <begin position="42"/>
        <end position="62"/>
    </location>
</feature>
<accession>A0AAW4I0X8</accession>
<dbReference type="GO" id="GO:0022857">
    <property type="term" value="F:transmembrane transporter activity"/>
    <property type="evidence" value="ECO:0007669"/>
    <property type="project" value="InterPro"/>
</dbReference>
<protein>
    <submittedName>
        <fullName evidence="9">MFS transporter</fullName>
    </submittedName>
</protein>
<dbReference type="Pfam" id="PF07690">
    <property type="entry name" value="MFS_1"/>
    <property type="match status" value="1"/>
</dbReference>
<dbReference type="RefSeq" id="WP_016078518.1">
    <property type="nucleotide sequence ID" value="NZ_CP125662.1"/>
</dbReference>
<feature type="domain" description="Major facilitator superfamily (MFS) profile" evidence="8">
    <location>
        <begin position="1"/>
        <end position="403"/>
    </location>
</feature>
<dbReference type="InterPro" id="IPR011701">
    <property type="entry name" value="MFS"/>
</dbReference>
<feature type="transmembrane region" description="Helical" evidence="7">
    <location>
        <begin position="12"/>
        <end position="36"/>
    </location>
</feature>
<dbReference type="InterPro" id="IPR050171">
    <property type="entry name" value="MFS_Transporters"/>
</dbReference>
<gene>
    <name evidence="10" type="ORF">CN461_10680</name>
    <name evidence="9" type="ORF">FME64_31355</name>
</gene>
<dbReference type="InterPro" id="IPR020846">
    <property type="entry name" value="MFS_dom"/>
</dbReference>
<reference evidence="10 11" key="1">
    <citation type="submission" date="2017-09" db="EMBL/GenBank/DDBJ databases">
        <title>Large-scale bioinformatics analysis of Bacillus genomes uncovers conserved roles of natural products in bacterial physiology.</title>
        <authorList>
            <consortium name="Agbiome Team Llc"/>
            <person name="Bleich R.M."/>
            <person name="Kirk G.J."/>
            <person name="Santa Maria K.C."/>
            <person name="Allen S.E."/>
            <person name="Farag S."/>
            <person name="Shank E.A."/>
            <person name="Bowers A."/>
        </authorList>
    </citation>
    <scope>NUCLEOTIDE SEQUENCE [LARGE SCALE GENOMIC DNA]</scope>
    <source>
        <strain evidence="10 11">AFS007900</strain>
    </source>
</reference>
<feature type="transmembrane region" description="Helical" evidence="7">
    <location>
        <begin position="366"/>
        <end position="395"/>
    </location>
</feature>
<comment type="caution">
    <text evidence="9">The sequence shown here is derived from an EMBL/GenBank/DDBJ whole genome shotgun (WGS) entry which is preliminary data.</text>
</comment>
<feature type="transmembrane region" description="Helical" evidence="7">
    <location>
        <begin position="291"/>
        <end position="324"/>
    </location>
</feature>
<organism evidence="9 12">
    <name type="scientific">Bacillus thuringiensis</name>
    <dbReference type="NCBI Taxonomy" id="1428"/>
    <lineage>
        <taxon>Bacteria</taxon>
        <taxon>Bacillati</taxon>
        <taxon>Bacillota</taxon>
        <taxon>Bacilli</taxon>
        <taxon>Bacillales</taxon>
        <taxon>Bacillaceae</taxon>
        <taxon>Bacillus</taxon>
        <taxon>Bacillus cereus group</taxon>
    </lineage>
</organism>
<dbReference type="Gene3D" id="1.20.1250.20">
    <property type="entry name" value="MFS general substrate transporter like domains"/>
    <property type="match status" value="1"/>
</dbReference>
<evidence type="ECO:0000256" key="5">
    <source>
        <dbReference type="ARBA" id="ARBA00022989"/>
    </source>
</evidence>
<comment type="subcellular location">
    <subcellularLocation>
        <location evidence="1">Cell membrane</location>
        <topology evidence="1">Multi-pass membrane protein</topology>
    </subcellularLocation>
</comment>
<keyword evidence="6 7" id="KW-0472">Membrane</keyword>
<dbReference type="Proteomes" id="UP000220502">
    <property type="component" value="Unassembled WGS sequence"/>
</dbReference>